<proteinExistence type="predicted"/>
<protein>
    <submittedName>
        <fullName evidence="2">Uncharacterized protein</fullName>
    </submittedName>
</protein>
<evidence type="ECO:0000313" key="2">
    <source>
        <dbReference type="EMBL" id="MDO1537825.1"/>
    </source>
</evidence>
<keyword evidence="1" id="KW-0812">Transmembrane</keyword>
<dbReference type="Proteomes" id="UP001169027">
    <property type="component" value="Unassembled WGS sequence"/>
</dbReference>
<feature type="transmembrane region" description="Helical" evidence="1">
    <location>
        <begin position="6"/>
        <end position="25"/>
    </location>
</feature>
<keyword evidence="1" id="KW-0472">Membrane</keyword>
<keyword evidence="1" id="KW-1133">Transmembrane helix</keyword>
<name>A0ABT8SGG6_9BURK</name>
<evidence type="ECO:0000256" key="1">
    <source>
        <dbReference type="SAM" id="Phobius"/>
    </source>
</evidence>
<comment type="caution">
    <text evidence="2">The sequence shown here is derived from an EMBL/GenBank/DDBJ whole genome shotgun (WGS) entry which is preliminary data.</text>
</comment>
<keyword evidence="3" id="KW-1185">Reference proteome</keyword>
<gene>
    <name evidence="2" type="ORF">Q2T77_36885</name>
</gene>
<dbReference type="RefSeq" id="WP_301816249.1">
    <property type="nucleotide sequence ID" value="NZ_JAUJZH010000050.1"/>
</dbReference>
<reference evidence="2" key="1">
    <citation type="submission" date="2023-06" db="EMBL/GenBank/DDBJ databases">
        <authorList>
            <person name="Jiang Y."/>
            <person name="Liu Q."/>
        </authorList>
    </citation>
    <scope>NUCLEOTIDE SEQUENCE</scope>
    <source>
        <strain evidence="2">CGMCC 1.12090</strain>
    </source>
</reference>
<evidence type="ECO:0000313" key="3">
    <source>
        <dbReference type="Proteomes" id="UP001169027"/>
    </source>
</evidence>
<accession>A0ABT8SGG6</accession>
<sequence length="72" mass="8405">MSGRYVLGYAVGSLVVMLSAFGWAWRWQGKSFTLSALCGLPLRDRWHIGRIEDQGHAARDRLRRPSRIWEFR</sequence>
<organism evidence="2 3">
    <name type="scientific">Variovorax ginsengisoli</name>
    <dbReference type="NCBI Taxonomy" id="363844"/>
    <lineage>
        <taxon>Bacteria</taxon>
        <taxon>Pseudomonadati</taxon>
        <taxon>Pseudomonadota</taxon>
        <taxon>Betaproteobacteria</taxon>
        <taxon>Burkholderiales</taxon>
        <taxon>Comamonadaceae</taxon>
        <taxon>Variovorax</taxon>
    </lineage>
</organism>
<dbReference type="EMBL" id="JAUKVY010000050">
    <property type="protein sequence ID" value="MDO1537825.1"/>
    <property type="molecule type" value="Genomic_DNA"/>
</dbReference>